<evidence type="ECO:0000313" key="1">
    <source>
        <dbReference type="EMBL" id="CAB4797941.1"/>
    </source>
</evidence>
<dbReference type="EMBL" id="CAFAAI010000130">
    <property type="protein sequence ID" value="CAB4797941.1"/>
    <property type="molecule type" value="Genomic_DNA"/>
</dbReference>
<proteinExistence type="predicted"/>
<accession>A0A6J6XL42</accession>
<reference evidence="1" key="1">
    <citation type="submission" date="2020-05" db="EMBL/GenBank/DDBJ databases">
        <authorList>
            <person name="Chiriac C."/>
            <person name="Salcher M."/>
            <person name="Ghai R."/>
            <person name="Kavagutti S V."/>
        </authorList>
    </citation>
    <scope>NUCLEOTIDE SEQUENCE</scope>
</reference>
<name>A0A6J6XL42_9ZZZZ</name>
<organism evidence="1">
    <name type="scientific">freshwater metagenome</name>
    <dbReference type="NCBI Taxonomy" id="449393"/>
    <lineage>
        <taxon>unclassified sequences</taxon>
        <taxon>metagenomes</taxon>
        <taxon>ecological metagenomes</taxon>
    </lineage>
</organism>
<protein>
    <submittedName>
        <fullName evidence="1">Unannotated protein</fullName>
    </submittedName>
</protein>
<gene>
    <name evidence="1" type="ORF">UFOPK2992_00848</name>
</gene>
<dbReference type="AlphaFoldDB" id="A0A6J6XL42"/>
<sequence length="239" mass="26732">MGIAACAAGEIEFFGEGRCLGVERLERGLRVENLDGIDEPVVGKVAHRRFFKIATHGIERVRDINQAALVANKPRSLARLHTNRYPFVQEQPDDFTRVSLEFFAHDDAAWQVGRDLKCTTYRVVIGDAQHVDTARDDRVKQLVGGGGGVAAPHCVAVQIDAHPSVSQGFCEMWVPLDCCSRWRWHLCATHRDVGDDQADTSCHRGQPIDIATHFDNVVQHALQRRSNRELAHRRAQLAL</sequence>